<dbReference type="Proteomes" id="UP000823388">
    <property type="component" value="Chromosome 3N"/>
</dbReference>
<dbReference type="EMBL" id="CM029042">
    <property type="protein sequence ID" value="KAG2616451.1"/>
    <property type="molecule type" value="Genomic_DNA"/>
</dbReference>
<evidence type="ECO:0000313" key="2">
    <source>
        <dbReference type="Proteomes" id="UP000823388"/>
    </source>
</evidence>
<protein>
    <submittedName>
        <fullName evidence="1">Uncharacterized protein</fullName>
    </submittedName>
</protein>
<reference evidence="1 2" key="1">
    <citation type="submission" date="2020-05" db="EMBL/GenBank/DDBJ databases">
        <title>WGS assembly of Panicum virgatum.</title>
        <authorList>
            <person name="Lovell J.T."/>
            <person name="Jenkins J."/>
            <person name="Shu S."/>
            <person name="Juenger T.E."/>
            <person name="Schmutz J."/>
        </authorList>
    </citation>
    <scope>NUCLEOTIDE SEQUENCE [LARGE SCALE GENOMIC DNA]</scope>
    <source>
        <strain evidence="2">cv. AP13</strain>
    </source>
</reference>
<keyword evidence="2" id="KW-1185">Reference proteome</keyword>
<proteinExistence type="predicted"/>
<comment type="caution">
    <text evidence="1">The sequence shown here is derived from an EMBL/GenBank/DDBJ whole genome shotgun (WGS) entry which is preliminary data.</text>
</comment>
<name>A0A8T0TWZ9_PANVG</name>
<organism evidence="1 2">
    <name type="scientific">Panicum virgatum</name>
    <name type="common">Blackwell switchgrass</name>
    <dbReference type="NCBI Taxonomy" id="38727"/>
    <lineage>
        <taxon>Eukaryota</taxon>
        <taxon>Viridiplantae</taxon>
        <taxon>Streptophyta</taxon>
        <taxon>Embryophyta</taxon>
        <taxon>Tracheophyta</taxon>
        <taxon>Spermatophyta</taxon>
        <taxon>Magnoliopsida</taxon>
        <taxon>Liliopsida</taxon>
        <taxon>Poales</taxon>
        <taxon>Poaceae</taxon>
        <taxon>PACMAD clade</taxon>
        <taxon>Panicoideae</taxon>
        <taxon>Panicodae</taxon>
        <taxon>Paniceae</taxon>
        <taxon>Panicinae</taxon>
        <taxon>Panicum</taxon>
        <taxon>Panicum sect. Hiantes</taxon>
    </lineage>
</organism>
<evidence type="ECO:0000313" key="1">
    <source>
        <dbReference type="EMBL" id="KAG2616451.1"/>
    </source>
</evidence>
<gene>
    <name evidence="1" type="ORF">PVAP13_3NG208508</name>
</gene>
<sequence>MPTCCWTVEAHARRSRAGGPTPCTVVTPPHAALKRLRRAVSRPARILTPLSRAPCPGHRVLTRPHAASPGRRRMRPLLRHGDHGRANRHLRPTTGDAFPFVLVALDADGALSDAAAAAAPERARHWKCICLPRWWLRHPSGRATGRAGVG</sequence>
<accession>A0A8T0TWZ9</accession>
<dbReference type="AlphaFoldDB" id="A0A8T0TWZ9"/>